<dbReference type="VEuPathDB" id="FungiDB:ATEG_08224"/>
<evidence type="ECO:0000259" key="6">
    <source>
        <dbReference type="SMART" id="SM00906"/>
    </source>
</evidence>
<dbReference type="STRING" id="341663.Q0CDL0"/>
<feature type="domain" description="Xylanolytic transcriptional activator regulatory" evidence="6">
    <location>
        <begin position="209"/>
        <end position="281"/>
    </location>
</feature>
<proteinExistence type="predicted"/>
<keyword evidence="1" id="KW-0805">Transcription regulation</keyword>
<feature type="region of interest" description="Disordered" evidence="4">
    <location>
        <begin position="522"/>
        <end position="543"/>
    </location>
</feature>
<keyword evidence="3" id="KW-0539">Nucleus</keyword>
<sequence length="583" mass="64873">MGVLTAQPPSTTPREGQFFGGSSVASLLQGIQGVSSTTSTSSRTRPGYQKDQWVSSMEDSFSAGVHFPFENIVLPPRPLADHLVDCYWTGIHTLYPFIHKQSFQQGYLRLWAAEPSSAPTESGSKCIGLGDPASSPLIFHCALNSMFALGCQYSSLAGAEREAKAEVFLQRSSNILKQIDLLDQGDLSLVQTLLLSAHYLQSTPYADRCWNTIGLACRMAQGIGLHSTDHDSRWSYDEVQVRRCIWHSCVMLDVSASMALGRPSMISRYHQVPLPDVLGDDSTGGPVPQVTVFFNMNMRLFYILGDILGTVYGPGRGARTDDGINGDISKDIEAIETSLSSFLSTLPQAFRWGNPRRHGQGEQQVLRQTNILRARYLHLKILLYRPMLTRLYRSCQQRPNPRASFLASRELNPSTQSNIIQRYAARCIDAAVELIEFLGSTDETHRPIWWYSVLYMFTSGVVLILATVCSNITQNLSTSMLEDAWNQCLVFLEEKVSNSSSARKCAYDLRKAYDLLRQTSDQVPDARGGHQSQQTSEHPNGSPSDHIDWGFGAVGTDGPQGWDDNFLTDLLWDDLITTIPLYF</sequence>
<dbReference type="GeneID" id="4353490"/>
<organism evidence="7 8">
    <name type="scientific">Aspergillus terreus (strain NIH 2624 / FGSC A1156)</name>
    <dbReference type="NCBI Taxonomy" id="341663"/>
    <lineage>
        <taxon>Eukaryota</taxon>
        <taxon>Fungi</taxon>
        <taxon>Dikarya</taxon>
        <taxon>Ascomycota</taxon>
        <taxon>Pezizomycotina</taxon>
        <taxon>Eurotiomycetes</taxon>
        <taxon>Eurotiomycetidae</taxon>
        <taxon>Eurotiales</taxon>
        <taxon>Aspergillaceae</taxon>
        <taxon>Aspergillus</taxon>
        <taxon>Aspergillus subgen. Circumdati</taxon>
    </lineage>
</organism>
<keyword evidence="5" id="KW-0472">Membrane</keyword>
<evidence type="ECO:0000313" key="7">
    <source>
        <dbReference type="EMBL" id="EAU31397.1"/>
    </source>
</evidence>
<feature type="transmembrane region" description="Helical" evidence="5">
    <location>
        <begin position="448"/>
        <end position="470"/>
    </location>
</feature>
<keyword evidence="5" id="KW-0812">Transmembrane</keyword>
<evidence type="ECO:0000256" key="5">
    <source>
        <dbReference type="SAM" id="Phobius"/>
    </source>
</evidence>
<dbReference type="GO" id="GO:0000981">
    <property type="term" value="F:DNA-binding transcription factor activity, RNA polymerase II-specific"/>
    <property type="evidence" value="ECO:0007669"/>
    <property type="project" value="TreeGrafter"/>
</dbReference>
<dbReference type="InterPro" id="IPR007219">
    <property type="entry name" value="XnlR_reg_dom"/>
</dbReference>
<evidence type="ECO:0000256" key="1">
    <source>
        <dbReference type="ARBA" id="ARBA00023015"/>
    </source>
</evidence>
<dbReference type="GO" id="GO:0006351">
    <property type="term" value="P:DNA-templated transcription"/>
    <property type="evidence" value="ECO:0007669"/>
    <property type="project" value="InterPro"/>
</dbReference>
<dbReference type="GO" id="GO:0000978">
    <property type="term" value="F:RNA polymerase II cis-regulatory region sequence-specific DNA binding"/>
    <property type="evidence" value="ECO:0007669"/>
    <property type="project" value="TreeGrafter"/>
</dbReference>
<dbReference type="CDD" id="cd12148">
    <property type="entry name" value="fungal_TF_MHR"/>
    <property type="match status" value="1"/>
</dbReference>
<dbReference type="eggNOG" id="ENOG502RJRW">
    <property type="taxonomic scope" value="Eukaryota"/>
</dbReference>
<feature type="compositionally biased region" description="Polar residues" evidence="4">
    <location>
        <begin position="530"/>
        <end position="543"/>
    </location>
</feature>
<evidence type="ECO:0000256" key="3">
    <source>
        <dbReference type="ARBA" id="ARBA00023242"/>
    </source>
</evidence>
<accession>Q0CDL0</accession>
<evidence type="ECO:0000256" key="4">
    <source>
        <dbReference type="SAM" id="MobiDB-lite"/>
    </source>
</evidence>
<dbReference type="Pfam" id="PF04082">
    <property type="entry name" value="Fungal_trans"/>
    <property type="match status" value="1"/>
</dbReference>
<protein>
    <recommendedName>
        <fullName evidence="6">Xylanolytic transcriptional activator regulatory domain-containing protein</fullName>
    </recommendedName>
</protein>
<dbReference type="InterPro" id="IPR051127">
    <property type="entry name" value="Fungal_SecMet_Regulators"/>
</dbReference>
<dbReference type="HOGENOM" id="CLU_008511_2_3_1"/>
<gene>
    <name evidence="7" type="ORF">ATEG_08224</name>
</gene>
<dbReference type="OrthoDB" id="3364175at2759"/>
<dbReference type="EMBL" id="CH476605">
    <property type="protein sequence ID" value="EAU31397.1"/>
    <property type="molecule type" value="Genomic_DNA"/>
</dbReference>
<dbReference type="PANTHER" id="PTHR47424">
    <property type="entry name" value="REGULATORY PROTEIN GAL4"/>
    <property type="match status" value="1"/>
</dbReference>
<dbReference type="GO" id="GO:0000435">
    <property type="term" value="P:positive regulation of transcription from RNA polymerase II promoter by galactose"/>
    <property type="evidence" value="ECO:0007669"/>
    <property type="project" value="TreeGrafter"/>
</dbReference>
<keyword evidence="2" id="KW-0804">Transcription</keyword>
<name>Q0CDL0_ASPTN</name>
<reference evidence="8" key="1">
    <citation type="submission" date="2005-09" db="EMBL/GenBank/DDBJ databases">
        <title>Annotation of the Aspergillus terreus NIH2624 genome.</title>
        <authorList>
            <person name="Birren B.W."/>
            <person name="Lander E.S."/>
            <person name="Galagan J.E."/>
            <person name="Nusbaum C."/>
            <person name="Devon K."/>
            <person name="Henn M."/>
            <person name="Ma L.-J."/>
            <person name="Jaffe D.B."/>
            <person name="Butler J."/>
            <person name="Alvarez P."/>
            <person name="Gnerre S."/>
            <person name="Grabherr M."/>
            <person name="Kleber M."/>
            <person name="Mauceli E.W."/>
            <person name="Brockman W."/>
            <person name="Rounsley S."/>
            <person name="Young S.K."/>
            <person name="LaButti K."/>
            <person name="Pushparaj V."/>
            <person name="DeCaprio D."/>
            <person name="Crawford M."/>
            <person name="Koehrsen M."/>
            <person name="Engels R."/>
            <person name="Montgomery P."/>
            <person name="Pearson M."/>
            <person name="Howarth C."/>
            <person name="Larson L."/>
            <person name="Luoma S."/>
            <person name="White J."/>
            <person name="Alvarado L."/>
            <person name="Kodira C.D."/>
            <person name="Zeng Q."/>
            <person name="Oleary S."/>
            <person name="Yandava C."/>
            <person name="Denning D.W."/>
            <person name="Nierman W.C."/>
            <person name="Milne T."/>
            <person name="Madden K."/>
        </authorList>
    </citation>
    <scope>NUCLEOTIDE SEQUENCE [LARGE SCALE GENOMIC DNA]</scope>
    <source>
        <strain evidence="8">NIH 2624 / FGSC A1156</strain>
    </source>
</reference>
<evidence type="ECO:0000313" key="8">
    <source>
        <dbReference type="Proteomes" id="UP000007963"/>
    </source>
</evidence>
<dbReference type="Proteomes" id="UP000007963">
    <property type="component" value="Unassembled WGS sequence"/>
</dbReference>
<dbReference type="AlphaFoldDB" id="Q0CDL0"/>
<dbReference type="OMA" id="NESAHKH"/>
<dbReference type="PANTHER" id="PTHR47424:SF4">
    <property type="entry name" value="ZN(II)2CYS6 TRANSCRIPTION FACTOR (EUROFUNG)"/>
    <property type="match status" value="1"/>
</dbReference>
<dbReference type="GO" id="GO:0005634">
    <property type="term" value="C:nucleus"/>
    <property type="evidence" value="ECO:0007669"/>
    <property type="project" value="TreeGrafter"/>
</dbReference>
<dbReference type="GO" id="GO:0008270">
    <property type="term" value="F:zinc ion binding"/>
    <property type="evidence" value="ECO:0007669"/>
    <property type="project" value="InterPro"/>
</dbReference>
<dbReference type="RefSeq" id="XP_001216845.1">
    <property type="nucleotide sequence ID" value="XM_001216845.1"/>
</dbReference>
<keyword evidence="5" id="KW-1133">Transmembrane helix</keyword>
<evidence type="ECO:0000256" key="2">
    <source>
        <dbReference type="ARBA" id="ARBA00023163"/>
    </source>
</evidence>
<dbReference type="SMART" id="SM00906">
    <property type="entry name" value="Fungal_trans"/>
    <property type="match status" value="1"/>
</dbReference>